<proteinExistence type="inferred from homology"/>
<comment type="caution">
    <text evidence="8">The sequence shown here is derived from an EMBL/GenBank/DDBJ whole genome shotgun (WGS) entry which is preliminary data.</text>
</comment>
<dbReference type="Pfam" id="PF07980">
    <property type="entry name" value="SusD_RagB"/>
    <property type="match status" value="1"/>
</dbReference>
<comment type="similarity">
    <text evidence="2">Belongs to the SusD family.</text>
</comment>
<gene>
    <name evidence="8" type="ORF">GV828_04195</name>
</gene>
<keyword evidence="3" id="KW-0732">Signal</keyword>
<evidence type="ECO:0000259" key="7">
    <source>
        <dbReference type="Pfam" id="PF14322"/>
    </source>
</evidence>
<dbReference type="CDD" id="cd08977">
    <property type="entry name" value="SusD"/>
    <property type="match status" value="1"/>
</dbReference>
<dbReference type="Gene3D" id="2.20.20.130">
    <property type="match status" value="1"/>
</dbReference>
<evidence type="ECO:0000313" key="9">
    <source>
        <dbReference type="Proteomes" id="UP000798602"/>
    </source>
</evidence>
<keyword evidence="5" id="KW-0998">Cell outer membrane</keyword>
<keyword evidence="4" id="KW-0472">Membrane</keyword>
<dbReference type="Gene3D" id="1.25.40.900">
    <property type="match status" value="1"/>
</dbReference>
<dbReference type="InterPro" id="IPR011990">
    <property type="entry name" value="TPR-like_helical_dom_sf"/>
</dbReference>
<name>A0ABW9Z762_9FLAO</name>
<evidence type="ECO:0000313" key="8">
    <source>
        <dbReference type="EMBL" id="NBL64402.1"/>
    </source>
</evidence>
<protein>
    <submittedName>
        <fullName evidence="8">RagB/SusD family nutrient uptake outer membrane protein</fullName>
    </submittedName>
</protein>
<feature type="domain" description="SusD-like N-terminal" evidence="7">
    <location>
        <begin position="101"/>
        <end position="234"/>
    </location>
</feature>
<dbReference type="InterPro" id="IPR033985">
    <property type="entry name" value="SusD-like_N"/>
</dbReference>
<dbReference type="SUPFAM" id="SSF48452">
    <property type="entry name" value="TPR-like"/>
    <property type="match status" value="1"/>
</dbReference>
<organism evidence="8 9">
    <name type="scientific">Flavobacterium ichthyis</name>
    <dbReference type="NCBI Taxonomy" id="2698827"/>
    <lineage>
        <taxon>Bacteria</taxon>
        <taxon>Pseudomonadati</taxon>
        <taxon>Bacteroidota</taxon>
        <taxon>Flavobacteriia</taxon>
        <taxon>Flavobacteriales</taxon>
        <taxon>Flavobacteriaceae</taxon>
        <taxon>Flavobacterium</taxon>
    </lineage>
</organism>
<dbReference type="Pfam" id="PF14322">
    <property type="entry name" value="SusD-like_3"/>
    <property type="match status" value="1"/>
</dbReference>
<accession>A0ABW9Z762</accession>
<dbReference type="Proteomes" id="UP000798602">
    <property type="component" value="Unassembled WGS sequence"/>
</dbReference>
<reference evidence="9" key="1">
    <citation type="submission" date="2020-01" db="EMBL/GenBank/DDBJ databases">
        <title>Sphingomonas sp. strain CSW-10.</title>
        <authorList>
            <person name="Chen W.-M."/>
        </authorList>
    </citation>
    <scope>NUCLEOTIDE SEQUENCE [LARGE SCALE GENOMIC DNA]</scope>
    <source>
        <strain evidence="9">NST-5</strain>
    </source>
</reference>
<dbReference type="PROSITE" id="PS51257">
    <property type="entry name" value="PROKAR_LIPOPROTEIN"/>
    <property type="match status" value="1"/>
</dbReference>
<evidence type="ECO:0000256" key="5">
    <source>
        <dbReference type="ARBA" id="ARBA00023237"/>
    </source>
</evidence>
<evidence type="ECO:0000256" key="4">
    <source>
        <dbReference type="ARBA" id="ARBA00023136"/>
    </source>
</evidence>
<dbReference type="RefSeq" id="WP_166536230.1">
    <property type="nucleotide sequence ID" value="NZ_JAABLM010000004.1"/>
</dbReference>
<comment type="subcellular location">
    <subcellularLocation>
        <location evidence="1">Cell outer membrane</location>
    </subcellularLocation>
</comment>
<dbReference type="Gene3D" id="1.25.40.390">
    <property type="match status" value="1"/>
</dbReference>
<evidence type="ECO:0000259" key="6">
    <source>
        <dbReference type="Pfam" id="PF07980"/>
    </source>
</evidence>
<keyword evidence="9" id="KW-1185">Reference proteome</keyword>
<evidence type="ECO:0000256" key="3">
    <source>
        <dbReference type="ARBA" id="ARBA00022729"/>
    </source>
</evidence>
<evidence type="ECO:0000256" key="2">
    <source>
        <dbReference type="ARBA" id="ARBA00006275"/>
    </source>
</evidence>
<dbReference type="EMBL" id="JAABLM010000004">
    <property type="protein sequence ID" value="NBL64402.1"/>
    <property type="molecule type" value="Genomic_DNA"/>
</dbReference>
<sequence length="483" mass="53749">MKNKFFKIIIAVFGITVFYSCDDQIDDYQPYDAVVLETFYQTPSDFEQASTALYSAFRSAGYYDGGGSAGGLIIVPDILSDNLIFNTEGRQSGRNTAEFTYNTNNTPTAIYGSAYRSISRANLIIDQIDNLNDGAFKNNILGQALAIRGLCHFDVARFYSKIPTQSADANNSIGIAYSKTYDPQARPARLETVQETYAEIINDLETASTLIATDNGEGKLDLAAVKGLLSRVYLYQGNHVLAAQRAQESIDAGATLVSRANFRATWLDSNSDDVLFKVKITQQDNVFIGNDYNQLLNGQLYSEYVCDFGLFQLYQNSDIRKTAYIQTSQTGDFTYNHIIKYYQNASGLRFVDGKYLRTSEVYLNMAEAKFRNNDEAGALAALNMVRTRRYSPYTPGSESGQGLWNAIMLERRLELAFESDRFFTLKRLGLGLQRSGFGHLADGAGNIAFPQTVPASSHLWQLPISQLALNSNPNIIPNPDYQN</sequence>
<feature type="domain" description="RagB/SusD" evidence="6">
    <location>
        <begin position="320"/>
        <end position="481"/>
    </location>
</feature>
<evidence type="ECO:0000256" key="1">
    <source>
        <dbReference type="ARBA" id="ARBA00004442"/>
    </source>
</evidence>
<dbReference type="InterPro" id="IPR012944">
    <property type="entry name" value="SusD_RagB_dom"/>
</dbReference>